<evidence type="ECO:0000256" key="2">
    <source>
        <dbReference type="ARBA" id="ARBA00022723"/>
    </source>
</evidence>
<keyword evidence="2" id="KW-0479">Metal-binding</keyword>
<gene>
    <name evidence="6" type="ORF">chiPu_0019473</name>
</gene>
<feature type="transmembrane region" description="Helical" evidence="5">
    <location>
        <begin position="7"/>
        <end position="27"/>
    </location>
</feature>
<keyword evidence="1" id="KW-0597">Phosphoprotein</keyword>
<keyword evidence="5" id="KW-0472">Membrane</keyword>
<dbReference type="InterPro" id="IPR024862">
    <property type="entry name" value="TRPV"/>
</dbReference>
<dbReference type="AlphaFoldDB" id="A0A401RRY6"/>
<keyword evidence="7" id="KW-1185">Reference proteome</keyword>
<dbReference type="STRING" id="137246.A0A401RRY6"/>
<evidence type="ECO:0000313" key="7">
    <source>
        <dbReference type="Proteomes" id="UP000287033"/>
    </source>
</evidence>
<proteinExistence type="predicted"/>
<evidence type="ECO:0000313" key="6">
    <source>
        <dbReference type="EMBL" id="GCC20903.1"/>
    </source>
</evidence>
<dbReference type="GO" id="GO:0005262">
    <property type="term" value="F:calcium channel activity"/>
    <property type="evidence" value="ECO:0007669"/>
    <property type="project" value="InterPro"/>
</dbReference>
<evidence type="ECO:0000256" key="1">
    <source>
        <dbReference type="ARBA" id="ARBA00022553"/>
    </source>
</evidence>
<name>A0A401RRY6_CHIPU</name>
<evidence type="ECO:0000256" key="5">
    <source>
        <dbReference type="SAM" id="Phobius"/>
    </source>
</evidence>
<dbReference type="PRINTS" id="PR01765">
    <property type="entry name" value="ECACCHANNEL"/>
</dbReference>
<dbReference type="OrthoDB" id="533508at2759"/>
<dbReference type="InterPro" id="IPR008344">
    <property type="entry name" value="TRPV5/TRPV6"/>
</dbReference>
<dbReference type="GO" id="GO:0005886">
    <property type="term" value="C:plasma membrane"/>
    <property type="evidence" value="ECO:0007669"/>
    <property type="project" value="TreeGrafter"/>
</dbReference>
<evidence type="ECO:0000256" key="3">
    <source>
        <dbReference type="ARBA" id="ARBA00022737"/>
    </source>
</evidence>
<keyword evidence="5" id="KW-1133">Transmembrane helix</keyword>
<dbReference type="EMBL" id="BEZZ01002009">
    <property type="protein sequence ID" value="GCC20903.1"/>
    <property type="molecule type" value="Genomic_DNA"/>
</dbReference>
<dbReference type="GO" id="GO:0098703">
    <property type="term" value="P:calcium ion import across plasma membrane"/>
    <property type="evidence" value="ECO:0007669"/>
    <property type="project" value="TreeGrafter"/>
</dbReference>
<organism evidence="6 7">
    <name type="scientific">Chiloscyllium punctatum</name>
    <name type="common">Brownbanded bambooshark</name>
    <name type="synonym">Hemiscyllium punctatum</name>
    <dbReference type="NCBI Taxonomy" id="137246"/>
    <lineage>
        <taxon>Eukaryota</taxon>
        <taxon>Metazoa</taxon>
        <taxon>Chordata</taxon>
        <taxon>Craniata</taxon>
        <taxon>Vertebrata</taxon>
        <taxon>Chondrichthyes</taxon>
        <taxon>Elasmobranchii</taxon>
        <taxon>Galeomorphii</taxon>
        <taxon>Galeoidea</taxon>
        <taxon>Orectolobiformes</taxon>
        <taxon>Hemiscylliidae</taxon>
        <taxon>Chiloscyllium</taxon>
    </lineage>
</organism>
<feature type="transmembrane region" description="Helical" evidence="5">
    <location>
        <begin position="65"/>
        <end position="83"/>
    </location>
</feature>
<keyword evidence="4" id="KW-0040">ANK repeat</keyword>
<evidence type="ECO:0000256" key="4">
    <source>
        <dbReference type="ARBA" id="ARBA00023043"/>
    </source>
</evidence>
<feature type="transmembrane region" description="Helical" evidence="5">
    <location>
        <begin position="95"/>
        <end position="115"/>
    </location>
</feature>
<protein>
    <submittedName>
        <fullName evidence="6">Uncharacterized protein</fullName>
    </submittedName>
</protein>
<accession>A0A401RRY6</accession>
<comment type="caution">
    <text evidence="6">The sequence shown here is derived from an EMBL/GenBank/DDBJ whole genome shotgun (WGS) entry which is preliminary data.</text>
</comment>
<dbReference type="PANTHER" id="PTHR10582:SF25">
    <property type="entry name" value="TRANSIENT RECEPTOR POTENTIAL CATION CHANNEL SUBFAMILY V MEMBER 6"/>
    <property type="match status" value="1"/>
</dbReference>
<sequence>MYYFRLLAFLYLVYITIFTFCCVYRPLKPRPDNATSERDTTLYVERTLQESYVTYEDRVRLVGEIISVLGAVIIILLESHDILRYGPKEYFGKTALGGPFHVINICYGVLVLAVLPLRLTSTPGETIPMSFALILAWCNLLYFARGFRLTGPFAIMIQKVASTTLLLEHRLPRCLFPRLGICGKKYGLGDRWFLRVDDRNDNAALQIHTYSEEVDAKGCEGGQKKGRTLNKKERWQRPRQGWQMVRHRKMGQNCRDFFNESSTESCLI</sequence>
<dbReference type="GO" id="GO:0046872">
    <property type="term" value="F:metal ion binding"/>
    <property type="evidence" value="ECO:0007669"/>
    <property type="project" value="UniProtKB-KW"/>
</dbReference>
<reference evidence="6 7" key="1">
    <citation type="journal article" date="2018" name="Nat. Ecol. Evol.">
        <title>Shark genomes provide insights into elasmobranch evolution and the origin of vertebrates.</title>
        <authorList>
            <person name="Hara Y"/>
            <person name="Yamaguchi K"/>
            <person name="Onimaru K"/>
            <person name="Kadota M"/>
            <person name="Koyanagi M"/>
            <person name="Keeley SD"/>
            <person name="Tatsumi K"/>
            <person name="Tanaka K"/>
            <person name="Motone F"/>
            <person name="Kageyama Y"/>
            <person name="Nozu R"/>
            <person name="Adachi N"/>
            <person name="Nishimura O"/>
            <person name="Nakagawa R"/>
            <person name="Tanegashima C"/>
            <person name="Kiyatake I"/>
            <person name="Matsumoto R"/>
            <person name="Murakumo K"/>
            <person name="Nishida K"/>
            <person name="Terakita A"/>
            <person name="Kuratani S"/>
            <person name="Sato K"/>
            <person name="Hyodo S Kuraku.S."/>
        </authorList>
    </citation>
    <scope>NUCLEOTIDE SEQUENCE [LARGE SCALE GENOMIC DNA]</scope>
</reference>
<dbReference type="Proteomes" id="UP000287033">
    <property type="component" value="Unassembled WGS sequence"/>
</dbReference>
<dbReference type="PANTHER" id="PTHR10582">
    <property type="entry name" value="TRANSIENT RECEPTOR POTENTIAL ION CHANNEL PROTEIN"/>
    <property type="match status" value="1"/>
</dbReference>
<keyword evidence="5" id="KW-0812">Transmembrane</keyword>
<keyword evidence="3" id="KW-0677">Repeat</keyword>
<feature type="transmembrane region" description="Helical" evidence="5">
    <location>
        <begin position="127"/>
        <end position="144"/>
    </location>
</feature>